<feature type="region of interest" description="Disordered" evidence="1">
    <location>
        <begin position="1"/>
        <end position="23"/>
    </location>
</feature>
<accession>A0A1Y2HGT1</accession>
<feature type="transmembrane region" description="Helical" evidence="2">
    <location>
        <begin position="165"/>
        <end position="185"/>
    </location>
</feature>
<organism evidence="3 4">
    <name type="scientific">Catenaria anguillulae PL171</name>
    <dbReference type="NCBI Taxonomy" id="765915"/>
    <lineage>
        <taxon>Eukaryota</taxon>
        <taxon>Fungi</taxon>
        <taxon>Fungi incertae sedis</taxon>
        <taxon>Blastocladiomycota</taxon>
        <taxon>Blastocladiomycetes</taxon>
        <taxon>Blastocladiales</taxon>
        <taxon>Catenariaceae</taxon>
        <taxon>Catenaria</taxon>
    </lineage>
</organism>
<keyword evidence="2" id="KW-0472">Membrane</keyword>
<dbReference type="EMBL" id="MCFL01000033">
    <property type="protein sequence ID" value="ORZ33796.1"/>
    <property type="molecule type" value="Genomic_DNA"/>
</dbReference>
<evidence type="ECO:0000256" key="2">
    <source>
        <dbReference type="SAM" id="Phobius"/>
    </source>
</evidence>
<keyword evidence="2" id="KW-0812">Transmembrane</keyword>
<comment type="caution">
    <text evidence="3">The sequence shown here is derived from an EMBL/GenBank/DDBJ whole genome shotgun (WGS) entry which is preliminary data.</text>
</comment>
<evidence type="ECO:0000256" key="1">
    <source>
        <dbReference type="SAM" id="MobiDB-lite"/>
    </source>
</evidence>
<keyword evidence="2" id="KW-1133">Transmembrane helix</keyword>
<dbReference type="OrthoDB" id="3358048at2759"/>
<name>A0A1Y2HGT1_9FUNG</name>
<feature type="transmembrane region" description="Helical" evidence="2">
    <location>
        <begin position="78"/>
        <end position="100"/>
    </location>
</feature>
<sequence length="237" mass="26348">MASFATPKPETVPLMPAGANSRTEDAMRQRYLAKRANSTIDPNADESPDALILDEQEQDEIIEKYLSESSEVDQAFKAIMVALNLPLVILAAAQVYMSLIKGSPGIPILQVDLAHHPFPSLAYVLTLVQYLGLFVLLVTDIVKVNTHPADQPFDHWAARARNLTLMRYLFACTVVAGINFALPLMSADWDKVDSWERVFWGVPFMVNGLFAYAVRSMVSVTEEVFGLEKLKYKLKGA</sequence>
<protein>
    <submittedName>
        <fullName evidence="3">Uncharacterized protein</fullName>
    </submittedName>
</protein>
<dbReference type="Proteomes" id="UP000193411">
    <property type="component" value="Unassembled WGS sequence"/>
</dbReference>
<feature type="transmembrane region" description="Helical" evidence="2">
    <location>
        <begin position="120"/>
        <end position="144"/>
    </location>
</feature>
<reference evidence="3 4" key="1">
    <citation type="submission" date="2016-07" db="EMBL/GenBank/DDBJ databases">
        <title>Pervasive Adenine N6-methylation of Active Genes in Fungi.</title>
        <authorList>
            <consortium name="DOE Joint Genome Institute"/>
            <person name="Mondo S.J."/>
            <person name="Dannebaum R.O."/>
            <person name="Kuo R.C."/>
            <person name="Labutti K."/>
            <person name="Haridas S."/>
            <person name="Kuo A."/>
            <person name="Salamov A."/>
            <person name="Ahrendt S.R."/>
            <person name="Lipzen A."/>
            <person name="Sullivan W."/>
            <person name="Andreopoulos W.B."/>
            <person name="Clum A."/>
            <person name="Lindquist E."/>
            <person name="Daum C."/>
            <person name="Ramamoorthy G.K."/>
            <person name="Gryganskyi A."/>
            <person name="Culley D."/>
            <person name="Magnuson J.K."/>
            <person name="James T.Y."/>
            <person name="O'Malley M.A."/>
            <person name="Stajich J.E."/>
            <person name="Spatafora J.W."/>
            <person name="Visel A."/>
            <person name="Grigoriev I.V."/>
        </authorList>
    </citation>
    <scope>NUCLEOTIDE SEQUENCE [LARGE SCALE GENOMIC DNA]</scope>
    <source>
        <strain evidence="3 4">PL171</strain>
    </source>
</reference>
<gene>
    <name evidence="3" type="ORF">BCR44DRAFT_64236</name>
</gene>
<keyword evidence="4" id="KW-1185">Reference proteome</keyword>
<dbReference type="AlphaFoldDB" id="A0A1Y2HGT1"/>
<evidence type="ECO:0000313" key="4">
    <source>
        <dbReference type="Proteomes" id="UP000193411"/>
    </source>
</evidence>
<evidence type="ECO:0000313" key="3">
    <source>
        <dbReference type="EMBL" id="ORZ33796.1"/>
    </source>
</evidence>
<proteinExistence type="predicted"/>
<feature type="transmembrane region" description="Helical" evidence="2">
    <location>
        <begin position="197"/>
        <end position="214"/>
    </location>
</feature>